<dbReference type="OrthoDB" id="8547832at2"/>
<dbReference type="Pfam" id="PF00582">
    <property type="entry name" value="Usp"/>
    <property type="match status" value="1"/>
</dbReference>
<dbReference type="InterPro" id="IPR006015">
    <property type="entry name" value="Universal_stress_UspA"/>
</dbReference>
<dbReference type="GeneID" id="301980811"/>
<dbReference type="RefSeq" id="WP_073431534.1">
    <property type="nucleotide sequence ID" value="NZ_CADFGY010000008.1"/>
</dbReference>
<dbReference type="PANTHER" id="PTHR46268">
    <property type="entry name" value="STRESS RESPONSE PROTEIN NHAX"/>
    <property type="match status" value="1"/>
</dbReference>
<evidence type="ECO:0000313" key="3">
    <source>
        <dbReference type="EMBL" id="SHK80485.1"/>
    </source>
</evidence>
<evidence type="ECO:0000256" key="1">
    <source>
        <dbReference type="ARBA" id="ARBA00008791"/>
    </source>
</evidence>
<reference evidence="3 4" key="1">
    <citation type="submission" date="2016-11" db="EMBL/GenBank/DDBJ databases">
        <authorList>
            <person name="Jaros S."/>
            <person name="Januszkiewicz K."/>
            <person name="Wedrychowicz H."/>
        </authorList>
    </citation>
    <scope>NUCLEOTIDE SEQUENCE [LARGE SCALE GENOMIC DNA]</scope>
    <source>
        <strain evidence="3 4">LMG 20594</strain>
    </source>
</reference>
<dbReference type="AlphaFoldDB" id="A0A1M6VGK6"/>
<accession>A0A1M6VGK6</accession>
<evidence type="ECO:0000313" key="4">
    <source>
        <dbReference type="Proteomes" id="UP000184395"/>
    </source>
</evidence>
<dbReference type="PRINTS" id="PR01438">
    <property type="entry name" value="UNVRSLSTRESS"/>
</dbReference>
<evidence type="ECO:0000259" key="2">
    <source>
        <dbReference type="Pfam" id="PF00582"/>
    </source>
</evidence>
<dbReference type="CDD" id="cd00293">
    <property type="entry name" value="USP-like"/>
    <property type="match status" value="1"/>
</dbReference>
<dbReference type="SUPFAM" id="SSF52402">
    <property type="entry name" value="Adenine nucleotide alpha hydrolases-like"/>
    <property type="match status" value="1"/>
</dbReference>
<dbReference type="InterPro" id="IPR014729">
    <property type="entry name" value="Rossmann-like_a/b/a_fold"/>
</dbReference>
<dbReference type="PANTHER" id="PTHR46268:SF15">
    <property type="entry name" value="UNIVERSAL STRESS PROTEIN HP_0031"/>
    <property type="match status" value="1"/>
</dbReference>
<dbReference type="KEGG" id="pts:CUJ90_22015"/>
<gene>
    <name evidence="3" type="ORF">SAMN05192548_10394</name>
</gene>
<dbReference type="InterPro" id="IPR006016">
    <property type="entry name" value="UspA"/>
</dbReference>
<dbReference type="EMBL" id="FRAB01000039">
    <property type="protein sequence ID" value="SHK80485.1"/>
    <property type="molecule type" value="Genomic_DNA"/>
</dbReference>
<comment type="similarity">
    <text evidence="1">Belongs to the universal stress protein A family.</text>
</comment>
<protein>
    <submittedName>
        <fullName evidence="3">Nucleotide-binding universal stress protein, UspA family</fullName>
    </submittedName>
</protein>
<feature type="domain" description="UspA" evidence="2">
    <location>
        <begin position="1"/>
        <end position="145"/>
    </location>
</feature>
<dbReference type="STRING" id="169427.SAMN05192548_10394"/>
<sequence>MYQRILVAVDGSQTSRRAFEAALALAKSSGAVLQPLYVVENTPLYFEAPGYDPSVLRNRLIDEGKELGAEFARFMAAQGVKGELVVTEASSLDDVSAVVLKAAADFNADLLVMGTHGRRGFQRLILGSVAERCVRQASLPVLLIPSAAAKESKEAGSAS</sequence>
<proteinExistence type="inferred from homology"/>
<name>A0A1M6VGK6_9BURK</name>
<dbReference type="Gene3D" id="3.40.50.620">
    <property type="entry name" value="HUPs"/>
    <property type="match status" value="1"/>
</dbReference>
<dbReference type="Proteomes" id="UP000184395">
    <property type="component" value="Unassembled WGS sequence"/>
</dbReference>
<organism evidence="3 4">
    <name type="scientific">Paraburkholderia terricola</name>
    <dbReference type="NCBI Taxonomy" id="169427"/>
    <lineage>
        <taxon>Bacteria</taxon>
        <taxon>Pseudomonadati</taxon>
        <taxon>Pseudomonadota</taxon>
        <taxon>Betaproteobacteria</taxon>
        <taxon>Burkholderiales</taxon>
        <taxon>Burkholderiaceae</taxon>
        <taxon>Paraburkholderia</taxon>
    </lineage>
</organism>